<comment type="subunit">
    <text evidence="3 17">Monomer.</text>
</comment>
<evidence type="ECO:0000256" key="18">
    <source>
        <dbReference type="SAM" id="MobiDB-lite"/>
    </source>
</evidence>
<comment type="similarity">
    <text evidence="2 17">Belongs to the DNA polymerase type-Y family.</text>
</comment>
<dbReference type="Gene3D" id="1.10.150.20">
    <property type="entry name" value="5' to 3' exonuclease, C-terminal subdomain"/>
    <property type="match status" value="1"/>
</dbReference>
<dbReference type="PANTHER" id="PTHR11076:SF33">
    <property type="entry name" value="DNA POLYMERASE KAPPA"/>
    <property type="match status" value="1"/>
</dbReference>
<evidence type="ECO:0000256" key="12">
    <source>
        <dbReference type="ARBA" id="ARBA00022932"/>
    </source>
</evidence>
<dbReference type="SUPFAM" id="SSF100879">
    <property type="entry name" value="Lesion bypass DNA polymerase (Y-family), little finger domain"/>
    <property type="match status" value="1"/>
</dbReference>
<evidence type="ECO:0000313" key="21">
    <source>
        <dbReference type="Proteomes" id="UP000280344"/>
    </source>
</evidence>
<dbReference type="EC" id="2.7.7.7" evidence="17"/>
<dbReference type="FunFam" id="3.30.1490.100:FF:000004">
    <property type="entry name" value="DNA polymerase IV"/>
    <property type="match status" value="1"/>
</dbReference>
<feature type="binding site" evidence="17">
    <location>
        <position position="120"/>
    </location>
    <ligand>
        <name>Mg(2+)</name>
        <dbReference type="ChEBI" id="CHEBI:18420"/>
    </ligand>
</feature>
<dbReference type="Gene3D" id="3.40.1170.60">
    <property type="match status" value="1"/>
</dbReference>
<dbReference type="HAMAP" id="MF_01113">
    <property type="entry name" value="DNApol_IV"/>
    <property type="match status" value="1"/>
</dbReference>
<evidence type="ECO:0000256" key="16">
    <source>
        <dbReference type="ARBA" id="ARBA00049244"/>
    </source>
</evidence>
<protein>
    <recommendedName>
        <fullName evidence="17">DNA polymerase IV</fullName>
        <shortName evidence="17">Pol IV</shortName>
        <ecNumber evidence="17">2.7.7.7</ecNumber>
    </recommendedName>
</protein>
<dbReference type="GO" id="GO:0003684">
    <property type="term" value="F:damaged DNA binding"/>
    <property type="evidence" value="ECO:0007669"/>
    <property type="project" value="InterPro"/>
</dbReference>
<keyword evidence="13 17" id="KW-0238">DNA-binding</keyword>
<gene>
    <name evidence="17" type="primary">dinB</name>
    <name evidence="20" type="ORF">EJ997_01545</name>
</gene>
<dbReference type="PANTHER" id="PTHR11076">
    <property type="entry name" value="DNA REPAIR POLYMERASE UMUC / TRANSFERASE FAMILY MEMBER"/>
    <property type="match status" value="1"/>
</dbReference>
<evidence type="ECO:0000256" key="9">
    <source>
        <dbReference type="ARBA" id="ARBA00022723"/>
    </source>
</evidence>
<dbReference type="EMBL" id="CP034593">
    <property type="protein sequence ID" value="AZQ76210.1"/>
    <property type="molecule type" value="Genomic_DNA"/>
</dbReference>
<dbReference type="GO" id="GO:0042276">
    <property type="term" value="P:error-prone translesion synthesis"/>
    <property type="evidence" value="ECO:0007669"/>
    <property type="project" value="TreeGrafter"/>
</dbReference>
<feature type="region of interest" description="Disordered" evidence="18">
    <location>
        <begin position="1"/>
        <end position="21"/>
    </location>
</feature>
<dbReference type="GO" id="GO:0005829">
    <property type="term" value="C:cytosol"/>
    <property type="evidence" value="ECO:0007669"/>
    <property type="project" value="TreeGrafter"/>
</dbReference>
<evidence type="ECO:0000256" key="15">
    <source>
        <dbReference type="ARBA" id="ARBA00025589"/>
    </source>
</evidence>
<keyword evidence="12 17" id="KW-0239">DNA-directed DNA polymerase</keyword>
<keyword evidence="6 17" id="KW-0808">Transferase</keyword>
<dbReference type="Gene3D" id="3.30.70.270">
    <property type="match status" value="1"/>
</dbReference>
<evidence type="ECO:0000256" key="17">
    <source>
        <dbReference type="HAMAP-Rule" id="MF_01113"/>
    </source>
</evidence>
<dbReference type="InterPro" id="IPR050116">
    <property type="entry name" value="DNA_polymerase-Y"/>
</dbReference>
<evidence type="ECO:0000256" key="1">
    <source>
        <dbReference type="ARBA" id="ARBA00004496"/>
    </source>
</evidence>
<evidence type="ECO:0000256" key="13">
    <source>
        <dbReference type="ARBA" id="ARBA00023125"/>
    </source>
</evidence>
<keyword evidence="4 17" id="KW-0515">Mutator protein</keyword>
<feature type="active site" evidence="17">
    <location>
        <position position="121"/>
    </location>
</feature>
<accession>A0A3Q9G5F7</accession>
<keyword evidence="8 17" id="KW-0235">DNA replication</keyword>
<dbReference type="CDD" id="cd03586">
    <property type="entry name" value="PolY_Pol_IV_kappa"/>
    <property type="match status" value="1"/>
</dbReference>
<feature type="domain" description="UmuC" evidence="19">
    <location>
        <begin position="23"/>
        <end position="200"/>
    </location>
</feature>
<keyword evidence="21" id="KW-1185">Reference proteome</keyword>
<feature type="site" description="Substrate discrimination" evidence="17">
    <location>
        <position position="32"/>
    </location>
</feature>
<evidence type="ECO:0000256" key="4">
    <source>
        <dbReference type="ARBA" id="ARBA00022457"/>
    </source>
</evidence>
<dbReference type="KEGG" id="flh:EJ997_01545"/>
<keyword evidence="5 17" id="KW-0963">Cytoplasm</keyword>
<dbReference type="Gene3D" id="3.30.1490.100">
    <property type="entry name" value="DNA polymerase, Y-family, little finger domain"/>
    <property type="match status" value="1"/>
</dbReference>
<evidence type="ECO:0000256" key="2">
    <source>
        <dbReference type="ARBA" id="ARBA00010945"/>
    </source>
</evidence>
<keyword evidence="9 17" id="KW-0479">Metal-binding</keyword>
<feature type="binding site" evidence="17">
    <location>
        <position position="27"/>
    </location>
    <ligand>
        <name>Mg(2+)</name>
        <dbReference type="ChEBI" id="CHEBI:18420"/>
    </ligand>
</feature>
<proteinExistence type="inferred from homology"/>
<dbReference type="FunFam" id="3.40.1170.60:FF:000001">
    <property type="entry name" value="DNA polymerase IV"/>
    <property type="match status" value="1"/>
</dbReference>
<dbReference type="GO" id="GO:0000287">
    <property type="term" value="F:magnesium ion binding"/>
    <property type="evidence" value="ECO:0007669"/>
    <property type="project" value="UniProtKB-UniRule"/>
</dbReference>
<evidence type="ECO:0000256" key="11">
    <source>
        <dbReference type="ARBA" id="ARBA00022842"/>
    </source>
</evidence>
<evidence type="ECO:0000256" key="7">
    <source>
        <dbReference type="ARBA" id="ARBA00022695"/>
    </source>
</evidence>
<dbReference type="InterPro" id="IPR036775">
    <property type="entry name" value="DNA_pol_Y-fam_lit_finger_sf"/>
</dbReference>
<dbReference type="InterPro" id="IPR043502">
    <property type="entry name" value="DNA/RNA_pol_sf"/>
</dbReference>
<dbReference type="Pfam" id="PF11799">
    <property type="entry name" value="IMS_C"/>
    <property type="match status" value="1"/>
</dbReference>
<evidence type="ECO:0000256" key="8">
    <source>
        <dbReference type="ARBA" id="ARBA00022705"/>
    </source>
</evidence>
<reference evidence="20 21" key="1">
    <citation type="submission" date="2018-12" db="EMBL/GenBank/DDBJ databases">
        <title>Complete genome sequence of Flaviflexus sp. H23T48.</title>
        <authorList>
            <person name="Bae J.-W."/>
            <person name="Lee J.-Y."/>
        </authorList>
    </citation>
    <scope>NUCLEOTIDE SEQUENCE [LARGE SCALE GENOMIC DNA]</scope>
    <source>
        <strain evidence="20 21">H23T48</strain>
    </source>
</reference>
<dbReference type="SUPFAM" id="SSF56672">
    <property type="entry name" value="DNA/RNA polymerases"/>
    <property type="match status" value="1"/>
</dbReference>
<keyword evidence="7 17" id="KW-0548">Nucleotidyltransferase</keyword>
<dbReference type="InterPro" id="IPR043128">
    <property type="entry name" value="Rev_trsase/Diguanyl_cyclase"/>
</dbReference>
<dbReference type="PROSITE" id="PS50173">
    <property type="entry name" value="UMUC"/>
    <property type="match status" value="1"/>
</dbReference>
<evidence type="ECO:0000256" key="14">
    <source>
        <dbReference type="ARBA" id="ARBA00023204"/>
    </source>
</evidence>
<keyword evidence="10 17" id="KW-0227">DNA damage</keyword>
<keyword evidence="14 17" id="KW-0234">DNA repair</keyword>
<comment type="cofactor">
    <cofactor evidence="17">
        <name>Mg(2+)</name>
        <dbReference type="ChEBI" id="CHEBI:18420"/>
    </cofactor>
    <text evidence="17">Binds 2 magnesium ions per subunit.</text>
</comment>
<keyword evidence="11 17" id="KW-0460">Magnesium</keyword>
<comment type="subcellular location">
    <subcellularLocation>
        <location evidence="1 17">Cytoplasm</location>
    </subcellularLocation>
</comment>
<dbReference type="Proteomes" id="UP000280344">
    <property type="component" value="Chromosome"/>
</dbReference>
<evidence type="ECO:0000256" key="3">
    <source>
        <dbReference type="ARBA" id="ARBA00011245"/>
    </source>
</evidence>
<evidence type="ECO:0000256" key="10">
    <source>
        <dbReference type="ARBA" id="ARBA00022763"/>
    </source>
</evidence>
<dbReference type="GO" id="GO:0006281">
    <property type="term" value="P:DNA repair"/>
    <property type="evidence" value="ECO:0007669"/>
    <property type="project" value="UniProtKB-UniRule"/>
</dbReference>
<dbReference type="RefSeq" id="WP_126703019.1">
    <property type="nucleotide sequence ID" value="NZ_CP034593.1"/>
</dbReference>
<sequence>MSRAPRSQAARRMRGGDDSQTPILHVDMDAFFVEVELLERPHLRGLPVAVGGAERGVVTSASYEARAFGVNSAMPVGQAKRLCPNLIMIPVRHGIYSTVSRRVMEILGEFTPLLEQISVDEAFLDVSGDRKHSPVQIAQEIRRRVREQEGVPASVGIAATKHVAKIASAHAKPDGFLLVPKGQTQAFLDDLPLEAIWGVGEATRTRLRQRGINSIADVRELSRDDFSRMLGKSGVNLWELANGIDPRQVVTTRVEKSIGKEETYFELLTDRSEVEARMLDQSHACAGRLRDRGFVAWRVSIKVRDASFTTITRSHTLPTPTNLASEIYRVAASLLEMPKDGVRLIGVRVENLEEGESSQATLEDDGRVEQAERALDTIRKRFGTGVVGPGTLLSPKGDERV</sequence>
<dbReference type="InterPro" id="IPR022880">
    <property type="entry name" value="DNApol_IV"/>
</dbReference>
<dbReference type="GO" id="GO:0006261">
    <property type="term" value="P:DNA-templated DNA replication"/>
    <property type="evidence" value="ECO:0007669"/>
    <property type="project" value="UniProtKB-UniRule"/>
</dbReference>
<evidence type="ECO:0000313" key="20">
    <source>
        <dbReference type="EMBL" id="AZQ76210.1"/>
    </source>
</evidence>
<evidence type="ECO:0000256" key="6">
    <source>
        <dbReference type="ARBA" id="ARBA00022679"/>
    </source>
</evidence>
<dbReference type="GO" id="GO:0003887">
    <property type="term" value="F:DNA-directed DNA polymerase activity"/>
    <property type="evidence" value="ECO:0007669"/>
    <property type="project" value="UniProtKB-UniRule"/>
</dbReference>
<dbReference type="InterPro" id="IPR001126">
    <property type="entry name" value="UmuC"/>
</dbReference>
<name>A0A3Q9G5F7_9ACTO</name>
<dbReference type="NCBIfam" id="NF002677">
    <property type="entry name" value="PRK02406.1"/>
    <property type="match status" value="1"/>
</dbReference>
<dbReference type="AlphaFoldDB" id="A0A3Q9G5F7"/>
<comment type="catalytic activity">
    <reaction evidence="16 17">
        <text>DNA(n) + a 2'-deoxyribonucleoside 5'-triphosphate = DNA(n+1) + diphosphate</text>
        <dbReference type="Rhea" id="RHEA:22508"/>
        <dbReference type="Rhea" id="RHEA-COMP:17339"/>
        <dbReference type="Rhea" id="RHEA-COMP:17340"/>
        <dbReference type="ChEBI" id="CHEBI:33019"/>
        <dbReference type="ChEBI" id="CHEBI:61560"/>
        <dbReference type="ChEBI" id="CHEBI:173112"/>
        <dbReference type="EC" id="2.7.7.7"/>
    </reaction>
</comment>
<dbReference type="Pfam" id="PF00817">
    <property type="entry name" value="IMS"/>
    <property type="match status" value="1"/>
</dbReference>
<dbReference type="GO" id="GO:0009432">
    <property type="term" value="P:SOS response"/>
    <property type="evidence" value="ECO:0007669"/>
    <property type="project" value="TreeGrafter"/>
</dbReference>
<organism evidence="20 21">
    <name type="scientific">Flaviflexus ciconiae</name>
    <dbReference type="NCBI Taxonomy" id="2496867"/>
    <lineage>
        <taxon>Bacteria</taxon>
        <taxon>Bacillati</taxon>
        <taxon>Actinomycetota</taxon>
        <taxon>Actinomycetes</taxon>
        <taxon>Actinomycetales</taxon>
        <taxon>Actinomycetaceae</taxon>
        <taxon>Flaviflexus</taxon>
    </lineage>
</organism>
<dbReference type="InterPro" id="IPR017961">
    <property type="entry name" value="DNA_pol_Y-fam_little_finger"/>
</dbReference>
<comment type="function">
    <text evidence="15 17">Poorly processive, error-prone DNA polymerase involved in untargeted mutagenesis. Copies undamaged DNA at stalled replication forks, which arise in vivo from mismatched or misaligned primer ends. These misaligned primers can be extended by PolIV. Exhibits no 3'-5' exonuclease (proofreading) activity. May be involved in translesional synthesis, in conjunction with the beta clamp from PolIII.</text>
</comment>
<evidence type="ECO:0000259" key="19">
    <source>
        <dbReference type="PROSITE" id="PS50173"/>
    </source>
</evidence>
<evidence type="ECO:0000256" key="5">
    <source>
        <dbReference type="ARBA" id="ARBA00022490"/>
    </source>
</evidence>
<dbReference type="OrthoDB" id="9808813at2"/>